<dbReference type="EMBL" id="JADNYJ010000035">
    <property type="protein sequence ID" value="KAF8902576.1"/>
    <property type="molecule type" value="Genomic_DNA"/>
</dbReference>
<evidence type="ECO:0000313" key="2">
    <source>
        <dbReference type="Proteomes" id="UP000724874"/>
    </source>
</evidence>
<dbReference type="PANTHER" id="PTHR38048:SF2">
    <property type="entry name" value="HEMERYTHRIN-LIKE DOMAIN-CONTAINING PROTEIN"/>
    <property type="match status" value="1"/>
</dbReference>
<gene>
    <name evidence="1" type="ORF">CPB84DRAFT_1846226</name>
</gene>
<dbReference type="InterPro" id="IPR053206">
    <property type="entry name" value="Dimeric_xanthone_biosynth"/>
</dbReference>
<evidence type="ECO:0000313" key="1">
    <source>
        <dbReference type="EMBL" id="KAF8902576.1"/>
    </source>
</evidence>
<dbReference type="PANTHER" id="PTHR38048">
    <property type="entry name" value="EXPRESSED PROTEIN"/>
    <property type="match status" value="1"/>
</dbReference>
<comment type="caution">
    <text evidence="1">The sequence shown here is derived from an EMBL/GenBank/DDBJ whole genome shotgun (WGS) entry which is preliminary data.</text>
</comment>
<dbReference type="Proteomes" id="UP000724874">
    <property type="component" value="Unassembled WGS sequence"/>
</dbReference>
<keyword evidence="2" id="KW-1185">Reference proteome</keyword>
<accession>A0A9P5NR50</accession>
<sequence>MSLAFSPEGPYPLIPINDTNFDFHNSNTLAQWFSTELILMHNVVIRGLNSIWLNAPLVLRSDTKSFIGYGLACTSLIRAHHKTQEQVIFPRFQEKIDMRMNVVQHLTFETQLKNLEAYLQNVLEGNESYDCERLLGLRAALGGTLVQHLHDEVRVLQSPFFSKAEINEREVSTVSQMQLSAFSVEELNIIAHAIDDHKKDLRDSPTFFPFIMTHHHKEDAPNWPVLPASVKWLINHVGLHLHHDYWKFSPYTATGDFRVYPPRST</sequence>
<evidence type="ECO:0008006" key="3">
    <source>
        <dbReference type="Google" id="ProtNLM"/>
    </source>
</evidence>
<dbReference type="AlphaFoldDB" id="A0A9P5NR50"/>
<proteinExistence type="predicted"/>
<protein>
    <recommendedName>
        <fullName evidence="3">Hemerythrin-like domain-containing protein</fullName>
    </recommendedName>
</protein>
<dbReference type="Gene3D" id="1.20.120.520">
    <property type="entry name" value="nmb1532 protein domain like"/>
    <property type="match status" value="1"/>
</dbReference>
<organism evidence="1 2">
    <name type="scientific">Gymnopilus junonius</name>
    <name type="common">Spectacular rustgill mushroom</name>
    <name type="synonym">Gymnopilus spectabilis subsp. junonius</name>
    <dbReference type="NCBI Taxonomy" id="109634"/>
    <lineage>
        <taxon>Eukaryota</taxon>
        <taxon>Fungi</taxon>
        <taxon>Dikarya</taxon>
        <taxon>Basidiomycota</taxon>
        <taxon>Agaricomycotina</taxon>
        <taxon>Agaricomycetes</taxon>
        <taxon>Agaricomycetidae</taxon>
        <taxon>Agaricales</taxon>
        <taxon>Agaricineae</taxon>
        <taxon>Hymenogastraceae</taxon>
        <taxon>Gymnopilus</taxon>
    </lineage>
</organism>
<dbReference type="OrthoDB" id="58416at2759"/>
<name>A0A9P5NR50_GYMJU</name>
<reference evidence="1" key="1">
    <citation type="submission" date="2020-11" db="EMBL/GenBank/DDBJ databases">
        <authorList>
            <consortium name="DOE Joint Genome Institute"/>
            <person name="Ahrendt S."/>
            <person name="Riley R."/>
            <person name="Andreopoulos W."/>
            <person name="LaButti K."/>
            <person name="Pangilinan J."/>
            <person name="Ruiz-duenas F.J."/>
            <person name="Barrasa J.M."/>
            <person name="Sanchez-Garcia M."/>
            <person name="Camarero S."/>
            <person name="Miyauchi S."/>
            <person name="Serrano A."/>
            <person name="Linde D."/>
            <person name="Babiker R."/>
            <person name="Drula E."/>
            <person name="Ayuso-Fernandez I."/>
            <person name="Pacheco R."/>
            <person name="Padilla G."/>
            <person name="Ferreira P."/>
            <person name="Barriuso J."/>
            <person name="Kellner H."/>
            <person name="Castanera R."/>
            <person name="Alfaro M."/>
            <person name="Ramirez L."/>
            <person name="Pisabarro A.G."/>
            <person name="Kuo A."/>
            <person name="Tritt A."/>
            <person name="Lipzen A."/>
            <person name="He G."/>
            <person name="Yan M."/>
            <person name="Ng V."/>
            <person name="Cullen D."/>
            <person name="Martin F."/>
            <person name="Rosso M.-N."/>
            <person name="Henrissat B."/>
            <person name="Hibbett D."/>
            <person name="Martinez A.T."/>
            <person name="Grigoriev I.V."/>
        </authorList>
    </citation>
    <scope>NUCLEOTIDE SEQUENCE</scope>
    <source>
        <strain evidence="1">AH 44721</strain>
    </source>
</reference>